<keyword evidence="3" id="KW-1185">Reference proteome</keyword>
<protein>
    <submittedName>
        <fullName evidence="2">Porin</fullName>
    </submittedName>
</protein>
<gene>
    <name evidence="2" type="ORF">FDT66_12390</name>
</gene>
<sequence>MKKIILTLLVATSLVANAQEEKGTFTVSGTVDTYYTSNLKDNSLGSVGILYGGSGAANGFGLGMANTIFSYEKGKAGVVADLTYGPRANAANAYEGAINQLYAYYKASDKITFSLGQFNTWYGYEVISPAGNFNYSVSYLFNAGPFSHTGLKMDYAASEDLSFMLAVTNPHGITAGANPSTNYQLGFQTGYKGQYFNLAYGADGFGFNDVLYLDYTGGFDVSDSFFVGINAAYSNSSDADAGYQGVALYLQNSFTDKFSLGLRPEYFMYTSGAGDTSVTAFTLSGNISLTESLNIIPEIRYDTSDDMIIPGFPTQDSMTGATLAAVYSF</sequence>
<dbReference type="InterPro" id="IPR011486">
    <property type="entry name" value="BBP2"/>
</dbReference>
<reference evidence="2 3" key="1">
    <citation type="submission" date="2019-05" db="EMBL/GenBank/DDBJ databases">
        <title>Polaribacter aestuariivivens sp. nov., isolated from a tidal flat.</title>
        <authorList>
            <person name="Yoon J.-H."/>
        </authorList>
    </citation>
    <scope>NUCLEOTIDE SEQUENCE [LARGE SCALE GENOMIC DNA]</scope>
    <source>
        <strain evidence="2 3">DBTF-3</strain>
    </source>
</reference>
<dbReference type="SUPFAM" id="SSF56935">
    <property type="entry name" value="Porins"/>
    <property type="match status" value="1"/>
</dbReference>
<dbReference type="Proteomes" id="UP000307140">
    <property type="component" value="Unassembled WGS sequence"/>
</dbReference>
<feature type="signal peptide" evidence="1">
    <location>
        <begin position="1"/>
        <end position="18"/>
    </location>
</feature>
<dbReference type="RefSeq" id="WP_138537009.1">
    <property type="nucleotide sequence ID" value="NZ_CBDUES010000006.1"/>
</dbReference>
<proteinExistence type="predicted"/>
<feature type="chain" id="PRO_5024314964" evidence="1">
    <location>
        <begin position="19"/>
        <end position="329"/>
    </location>
</feature>
<evidence type="ECO:0000256" key="1">
    <source>
        <dbReference type="SAM" id="SignalP"/>
    </source>
</evidence>
<organism evidence="2 3">
    <name type="scientific">Polaribacter aestuariivivens</name>
    <dbReference type="NCBI Taxonomy" id="2304626"/>
    <lineage>
        <taxon>Bacteria</taxon>
        <taxon>Pseudomonadati</taxon>
        <taxon>Bacteroidota</taxon>
        <taxon>Flavobacteriia</taxon>
        <taxon>Flavobacteriales</taxon>
        <taxon>Flavobacteriaceae</taxon>
    </lineage>
</organism>
<accession>A0A5S3N6T5</accession>
<dbReference type="OrthoDB" id="1114561at2"/>
<keyword evidence="1" id="KW-0732">Signal</keyword>
<dbReference type="Pfam" id="PF07642">
    <property type="entry name" value="BBP2"/>
    <property type="match status" value="1"/>
</dbReference>
<name>A0A5S3N6T5_9FLAO</name>
<evidence type="ECO:0000313" key="3">
    <source>
        <dbReference type="Proteomes" id="UP000307140"/>
    </source>
</evidence>
<dbReference type="AlphaFoldDB" id="A0A5S3N6T5"/>
<dbReference type="EMBL" id="VANR01000006">
    <property type="protein sequence ID" value="TMM29179.1"/>
    <property type="molecule type" value="Genomic_DNA"/>
</dbReference>
<evidence type="ECO:0000313" key="2">
    <source>
        <dbReference type="EMBL" id="TMM29179.1"/>
    </source>
</evidence>
<comment type="caution">
    <text evidence="2">The sequence shown here is derived from an EMBL/GenBank/DDBJ whole genome shotgun (WGS) entry which is preliminary data.</text>
</comment>